<evidence type="ECO:0000313" key="2">
    <source>
        <dbReference type="EMBL" id="MDV5088133.1"/>
    </source>
</evidence>
<sequence length="108" mass="11836">MTSMEMAITIGAIVLGTMCTRLISFFVFPNDRKVPKFVAFLGKAFPIAVIGMLVVYALKDTVILAYPHGLPELISVVATTIVHLWRRSMMLSIGGGTVLYMILVQAVF</sequence>
<dbReference type="EMBL" id="JAWJZB010000004">
    <property type="protein sequence ID" value="MDV5088133.1"/>
    <property type="molecule type" value="Genomic_DNA"/>
</dbReference>
<comment type="caution">
    <text evidence="2">The sequence shown here is derived from an EMBL/GenBank/DDBJ whole genome shotgun (WGS) entry which is preliminary data.</text>
</comment>
<feature type="transmembrane region" description="Helical" evidence="1">
    <location>
        <begin position="89"/>
        <end position="107"/>
    </location>
</feature>
<dbReference type="RefSeq" id="WP_295188333.1">
    <property type="nucleotide sequence ID" value="NZ_JAWJZA010000002.1"/>
</dbReference>
<name>A0ABU3Z879_9FIRM</name>
<keyword evidence="1" id="KW-1133">Transmembrane helix</keyword>
<protein>
    <submittedName>
        <fullName evidence="2">AzlD domain-containing protein</fullName>
    </submittedName>
</protein>
<keyword evidence="3" id="KW-1185">Reference proteome</keyword>
<keyword evidence="1" id="KW-0472">Membrane</keyword>
<dbReference type="Proteomes" id="UP001272515">
    <property type="component" value="Unassembled WGS sequence"/>
</dbReference>
<gene>
    <name evidence="2" type="ORF">RVY80_04625</name>
</gene>
<dbReference type="Pfam" id="PF05437">
    <property type="entry name" value="AzlD"/>
    <property type="match status" value="1"/>
</dbReference>
<accession>A0ABU3Z879</accession>
<reference evidence="2 3" key="1">
    <citation type="submission" date="2023-10" db="EMBL/GenBank/DDBJ databases">
        <title>Veillonella sp. nov., isolated from a pig farm feces dump.</title>
        <authorList>
            <person name="Chang Y.-H."/>
        </authorList>
    </citation>
    <scope>NUCLEOTIDE SEQUENCE [LARGE SCALE GENOMIC DNA]</scope>
    <source>
        <strain evidence="2 3">YH-vei2233</strain>
    </source>
</reference>
<evidence type="ECO:0000313" key="3">
    <source>
        <dbReference type="Proteomes" id="UP001272515"/>
    </source>
</evidence>
<feature type="transmembrane region" description="Helical" evidence="1">
    <location>
        <begin position="64"/>
        <end position="82"/>
    </location>
</feature>
<keyword evidence="1" id="KW-0812">Transmembrane</keyword>
<feature type="transmembrane region" description="Helical" evidence="1">
    <location>
        <begin position="6"/>
        <end position="28"/>
    </location>
</feature>
<evidence type="ECO:0000256" key="1">
    <source>
        <dbReference type="SAM" id="Phobius"/>
    </source>
</evidence>
<feature type="transmembrane region" description="Helical" evidence="1">
    <location>
        <begin position="40"/>
        <end position="58"/>
    </location>
</feature>
<dbReference type="InterPro" id="IPR008407">
    <property type="entry name" value="Brnchd-chn_aa_trnsp_AzlD"/>
</dbReference>
<proteinExistence type="predicted"/>
<dbReference type="PIRSF" id="PIRSF003203">
    <property type="entry name" value="AzlD"/>
    <property type="match status" value="1"/>
</dbReference>
<organism evidence="2 3">
    <name type="scientific">Veillonella absiana</name>
    <dbReference type="NCBI Taxonomy" id="3079305"/>
    <lineage>
        <taxon>Bacteria</taxon>
        <taxon>Bacillati</taxon>
        <taxon>Bacillota</taxon>
        <taxon>Negativicutes</taxon>
        <taxon>Veillonellales</taxon>
        <taxon>Veillonellaceae</taxon>
        <taxon>Veillonella</taxon>
    </lineage>
</organism>